<name>A0AAD8QK87_LOLMU</name>
<proteinExistence type="predicted"/>
<evidence type="ECO:0000313" key="2">
    <source>
        <dbReference type="Proteomes" id="UP001231189"/>
    </source>
</evidence>
<organism evidence="1 2">
    <name type="scientific">Lolium multiflorum</name>
    <name type="common">Italian ryegrass</name>
    <name type="synonym">Lolium perenne subsp. multiflorum</name>
    <dbReference type="NCBI Taxonomy" id="4521"/>
    <lineage>
        <taxon>Eukaryota</taxon>
        <taxon>Viridiplantae</taxon>
        <taxon>Streptophyta</taxon>
        <taxon>Embryophyta</taxon>
        <taxon>Tracheophyta</taxon>
        <taxon>Spermatophyta</taxon>
        <taxon>Magnoliopsida</taxon>
        <taxon>Liliopsida</taxon>
        <taxon>Poales</taxon>
        <taxon>Poaceae</taxon>
        <taxon>BOP clade</taxon>
        <taxon>Pooideae</taxon>
        <taxon>Poodae</taxon>
        <taxon>Poeae</taxon>
        <taxon>Poeae Chloroplast Group 2 (Poeae type)</taxon>
        <taxon>Loliodinae</taxon>
        <taxon>Loliinae</taxon>
        <taxon>Lolium</taxon>
    </lineage>
</organism>
<accession>A0AAD8QK87</accession>
<dbReference type="Proteomes" id="UP001231189">
    <property type="component" value="Unassembled WGS sequence"/>
</dbReference>
<gene>
    <name evidence="1" type="ORF">QYE76_059324</name>
</gene>
<dbReference type="EMBL" id="JAUUTY010000173">
    <property type="protein sequence ID" value="KAK1602847.1"/>
    <property type="molecule type" value="Genomic_DNA"/>
</dbReference>
<sequence>MGEGQGAHGGGEAFPAARTETGGLGGVLLTVRHGGGGLQRAIGRGSSRRRAMGTEACSTGGVWERRHGDGACSVVEVGLPASRHGDGGLQRAVEVETLPGGAPWRRPLQRAVEVETLPGGAPWRRPLQRAVEVETLPGGAPWRRPLQRAVEVETLPGGAPWRRPLQLRVVAPPLRALPNQMLARDLR</sequence>
<evidence type="ECO:0000313" key="1">
    <source>
        <dbReference type="EMBL" id="KAK1602847.1"/>
    </source>
</evidence>
<protein>
    <submittedName>
        <fullName evidence="1">Uncharacterized protein</fullName>
    </submittedName>
</protein>
<comment type="caution">
    <text evidence="1">The sequence shown here is derived from an EMBL/GenBank/DDBJ whole genome shotgun (WGS) entry which is preliminary data.</text>
</comment>
<keyword evidence="2" id="KW-1185">Reference proteome</keyword>
<reference evidence="1" key="1">
    <citation type="submission" date="2023-07" db="EMBL/GenBank/DDBJ databases">
        <title>A chromosome-level genome assembly of Lolium multiflorum.</title>
        <authorList>
            <person name="Chen Y."/>
            <person name="Copetti D."/>
            <person name="Kolliker R."/>
            <person name="Studer B."/>
        </authorList>
    </citation>
    <scope>NUCLEOTIDE SEQUENCE</scope>
    <source>
        <strain evidence="1">02402/16</strain>
        <tissue evidence="1">Leaf</tissue>
    </source>
</reference>
<dbReference type="AlphaFoldDB" id="A0AAD8QK87"/>